<dbReference type="AlphaFoldDB" id="A0A1J0VIR4"/>
<keyword evidence="2" id="KW-1133">Transmembrane helix</keyword>
<keyword evidence="2" id="KW-0472">Membrane</keyword>
<evidence type="ECO:0000313" key="4">
    <source>
        <dbReference type="Proteomes" id="UP000181985"/>
    </source>
</evidence>
<evidence type="ECO:0000256" key="2">
    <source>
        <dbReference type="SAM" id="Phobius"/>
    </source>
</evidence>
<gene>
    <name evidence="3" type="ORF">BOX17_13625</name>
</gene>
<dbReference type="EMBL" id="CP018139">
    <property type="protein sequence ID" value="APE31901.1"/>
    <property type="molecule type" value="Genomic_DNA"/>
</dbReference>
<evidence type="ECO:0000313" key="3">
    <source>
        <dbReference type="EMBL" id="APE31901.1"/>
    </source>
</evidence>
<protein>
    <submittedName>
        <fullName evidence="3">Uncharacterized protein</fullName>
    </submittedName>
</protein>
<proteinExistence type="predicted"/>
<reference evidence="4" key="1">
    <citation type="submission" date="2016-11" db="EMBL/GenBank/DDBJ databases">
        <title>Halolamina sediminis sp. nov., an extremely halophilic archaeon isolated from solar salt.</title>
        <authorList>
            <person name="Koh H.-W."/>
            <person name="Rani S."/>
            <person name="Park S.-J."/>
        </authorList>
    </citation>
    <scope>NUCLEOTIDE SEQUENCE [LARGE SCALE GENOMIC DNA]</scope>
    <source>
        <strain evidence="4">Hb3</strain>
    </source>
</reference>
<dbReference type="KEGG" id="hsi:BOX17_13625"/>
<accession>A0A1J0VIR4</accession>
<dbReference type="RefSeq" id="WP_071945486.1">
    <property type="nucleotide sequence ID" value="NZ_CP018139.1"/>
</dbReference>
<keyword evidence="2" id="KW-0812">Transmembrane</keyword>
<sequence>MSQAGPASSVPSHRTEPRRSWRGWALSALVVVALMLMLEAGHRWLEARSQAPLYRVIVAGETLTLDAARHAEFSQDLSTLAAEAQATVVARLDPWVNARLDRAFAPLEAAVPDYLDWYFSAAGSYTRLGVALMGGLDPWLDEQRHRRLVEASGIEAALAELQSDHAMRLAHESRVLVDDMGKTLLERYGSRQVTGTGQEARELPALDLDGAMDQALQAGLDTARWRTAALGGSSLGLLAGRTLAKRLAVSAAGQGSRMALRALAARLGAAGARSLTTGGAAAAAAAPAGPGALAVGTVATVASVVGSEFAMLKVQEARHRPVIEARLRGGIDEARRAISASLEDTASAAAARLADGLEAQATPPEQGKPGPHPYRILGRHGP</sequence>
<dbReference type="OrthoDB" id="3199629at2"/>
<dbReference type="Proteomes" id="UP000181985">
    <property type="component" value="Chromosome"/>
</dbReference>
<feature type="transmembrane region" description="Helical" evidence="2">
    <location>
        <begin position="20"/>
        <end position="38"/>
    </location>
</feature>
<evidence type="ECO:0000256" key="1">
    <source>
        <dbReference type="SAM" id="MobiDB-lite"/>
    </source>
</evidence>
<feature type="region of interest" description="Disordered" evidence="1">
    <location>
        <begin position="359"/>
        <end position="382"/>
    </location>
</feature>
<organism evidence="3 4">
    <name type="scientific">Halomonas aestuarii</name>
    <dbReference type="NCBI Taxonomy" id="1897729"/>
    <lineage>
        <taxon>Bacteria</taxon>
        <taxon>Pseudomonadati</taxon>
        <taxon>Pseudomonadota</taxon>
        <taxon>Gammaproteobacteria</taxon>
        <taxon>Oceanospirillales</taxon>
        <taxon>Halomonadaceae</taxon>
        <taxon>Halomonas</taxon>
    </lineage>
</organism>
<keyword evidence="4" id="KW-1185">Reference proteome</keyword>
<name>A0A1J0VIR4_9GAMM</name>